<evidence type="ECO:0000313" key="2">
    <source>
        <dbReference type="Proteomes" id="UP000064525"/>
    </source>
</evidence>
<proteinExistence type="predicted"/>
<reference evidence="2" key="1">
    <citation type="submission" date="2015-11" db="EMBL/GenBank/DDBJ databases">
        <authorList>
            <person name="Anvar S.Y."/>
        </authorList>
    </citation>
    <scope>NUCLEOTIDE SEQUENCE [LARGE SCALE GENOMIC DNA]</scope>
</reference>
<dbReference type="PATRIC" id="fig|76936.10.peg.58"/>
<dbReference type="KEGG" id="hty:BN2458_PEG0058"/>
<evidence type="ECO:0000313" key="1">
    <source>
        <dbReference type="EMBL" id="CUU38945.1"/>
    </source>
</evidence>
<organism evidence="1 2">
    <name type="scientific">Helicobacter typhlonius</name>
    <dbReference type="NCBI Taxonomy" id="76936"/>
    <lineage>
        <taxon>Bacteria</taxon>
        <taxon>Pseudomonadati</taxon>
        <taxon>Campylobacterota</taxon>
        <taxon>Epsilonproteobacteria</taxon>
        <taxon>Campylobacterales</taxon>
        <taxon>Helicobacteraceae</taxon>
        <taxon>Helicobacter</taxon>
    </lineage>
</organism>
<protein>
    <submittedName>
        <fullName evidence="1">Uncharacterized protein</fullName>
    </submittedName>
</protein>
<name>A0A099UFK9_9HELI</name>
<accession>A0A099UFK9</accession>
<dbReference type="Proteomes" id="UP000064525">
    <property type="component" value="Chromosome I"/>
</dbReference>
<dbReference type="EMBL" id="LN907858">
    <property type="protein sequence ID" value="CUU38945.1"/>
    <property type="molecule type" value="Genomic_DNA"/>
</dbReference>
<sequence>MRFNITKQKGSVGVKNRLNKTQKHYPFVPLKDKVLQKLMMPREIITKMLERIIDINKFNKF</sequence>
<dbReference type="AlphaFoldDB" id="A0A099UFK9"/>
<gene>
    <name evidence="1" type="ORF">BN2458_PEG0058</name>
</gene>